<accession>A0A1L9V881</accession>
<organism evidence="1 2">
    <name type="scientific">Aspergillus glaucus CBS 516.65</name>
    <dbReference type="NCBI Taxonomy" id="1160497"/>
    <lineage>
        <taxon>Eukaryota</taxon>
        <taxon>Fungi</taxon>
        <taxon>Dikarya</taxon>
        <taxon>Ascomycota</taxon>
        <taxon>Pezizomycotina</taxon>
        <taxon>Eurotiomycetes</taxon>
        <taxon>Eurotiomycetidae</taxon>
        <taxon>Eurotiales</taxon>
        <taxon>Aspergillaceae</taxon>
        <taxon>Aspergillus</taxon>
        <taxon>Aspergillus subgen. Aspergillus</taxon>
    </lineage>
</organism>
<evidence type="ECO:0000313" key="2">
    <source>
        <dbReference type="Proteomes" id="UP000184300"/>
    </source>
</evidence>
<dbReference type="Proteomes" id="UP000184300">
    <property type="component" value="Unassembled WGS sequence"/>
</dbReference>
<gene>
    <name evidence="1" type="ORF">ASPGLDRAFT_876200</name>
</gene>
<proteinExistence type="predicted"/>
<dbReference type="GeneID" id="34466684"/>
<sequence length="152" mass="17289">MKAEMREKTCHALRRTDPLETMADAPSQIKLGTSTVAVLRNSRIRIKCFLRPRQYPVPRLFRVLLDCIFLEKALHVGRVHPSTREVQNNMTDKPYSRALGTTSPMGQSEVIHQSGTRVLQGNSASPVLVSVLLGFMRRQDSTEKRRWLSFIA</sequence>
<protein>
    <submittedName>
        <fullName evidence="1">Uncharacterized protein</fullName>
    </submittedName>
</protein>
<dbReference type="VEuPathDB" id="FungiDB:ASPGLDRAFT_876200"/>
<keyword evidence="2" id="KW-1185">Reference proteome</keyword>
<reference evidence="2" key="1">
    <citation type="journal article" date="2017" name="Genome Biol.">
        <title>Comparative genomics reveals high biological diversity and specific adaptations in the industrially and medically important fungal genus Aspergillus.</title>
        <authorList>
            <person name="de Vries R.P."/>
            <person name="Riley R."/>
            <person name="Wiebenga A."/>
            <person name="Aguilar-Osorio G."/>
            <person name="Amillis S."/>
            <person name="Uchima C.A."/>
            <person name="Anderluh G."/>
            <person name="Asadollahi M."/>
            <person name="Askin M."/>
            <person name="Barry K."/>
            <person name="Battaglia E."/>
            <person name="Bayram O."/>
            <person name="Benocci T."/>
            <person name="Braus-Stromeyer S.A."/>
            <person name="Caldana C."/>
            <person name="Canovas D."/>
            <person name="Cerqueira G.C."/>
            <person name="Chen F."/>
            <person name="Chen W."/>
            <person name="Choi C."/>
            <person name="Clum A."/>
            <person name="Dos Santos R.A."/>
            <person name="Damasio A.R."/>
            <person name="Diallinas G."/>
            <person name="Emri T."/>
            <person name="Fekete E."/>
            <person name="Flipphi M."/>
            <person name="Freyberg S."/>
            <person name="Gallo A."/>
            <person name="Gournas C."/>
            <person name="Habgood R."/>
            <person name="Hainaut M."/>
            <person name="Harispe M.L."/>
            <person name="Henrissat B."/>
            <person name="Hilden K.S."/>
            <person name="Hope R."/>
            <person name="Hossain A."/>
            <person name="Karabika E."/>
            <person name="Karaffa L."/>
            <person name="Karanyi Z."/>
            <person name="Krasevec N."/>
            <person name="Kuo A."/>
            <person name="Kusch H."/>
            <person name="LaButti K."/>
            <person name="Lagendijk E.L."/>
            <person name="Lapidus A."/>
            <person name="Levasseur A."/>
            <person name="Lindquist E."/>
            <person name="Lipzen A."/>
            <person name="Logrieco A.F."/>
            <person name="MacCabe A."/>
            <person name="Maekelae M.R."/>
            <person name="Malavazi I."/>
            <person name="Melin P."/>
            <person name="Meyer V."/>
            <person name="Mielnichuk N."/>
            <person name="Miskei M."/>
            <person name="Molnar A.P."/>
            <person name="Mule G."/>
            <person name="Ngan C.Y."/>
            <person name="Orejas M."/>
            <person name="Orosz E."/>
            <person name="Ouedraogo J.P."/>
            <person name="Overkamp K.M."/>
            <person name="Park H.-S."/>
            <person name="Perrone G."/>
            <person name="Piumi F."/>
            <person name="Punt P.J."/>
            <person name="Ram A.F."/>
            <person name="Ramon A."/>
            <person name="Rauscher S."/>
            <person name="Record E."/>
            <person name="Riano-Pachon D.M."/>
            <person name="Robert V."/>
            <person name="Roehrig J."/>
            <person name="Ruller R."/>
            <person name="Salamov A."/>
            <person name="Salih N.S."/>
            <person name="Samson R.A."/>
            <person name="Sandor E."/>
            <person name="Sanguinetti M."/>
            <person name="Schuetze T."/>
            <person name="Sepcic K."/>
            <person name="Shelest E."/>
            <person name="Sherlock G."/>
            <person name="Sophianopoulou V."/>
            <person name="Squina F.M."/>
            <person name="Sun H."/>
            <person name="Susca A."/>
            <person name="Todd R.B."/>
            <person name="Tsang A."/>
            <person name="Unkles S.E."/>
            <person name="van de Wiele N."/>
            <person name="van Rossen-Uffink D."/>
            <person name="Oliveira J.V."/>
            <person name="Vesth T.C."/>
            <person name="Visser J."/>
            <person name="Yu J.-H."/>
            <person name="Zhou M."/>
            <person name="Andersen M.R."/>
            <person name="Archer D.B."/>
            <person name="Baker S.E."/>
            <person name="Benoit I."/>
            <person name="Brakhage A.A."/>
            <person name="Braus G.H."/>
            <person name="Fischer R."/>
            <person name="Frisvad J.C."/>
            <person name="Goldman G.H."/>
            <person name="Houbraken J."/>
            <person name="Oakley B."/>
            <person name="Pocsi I."/>
            <person name="Scazzocchio C."/>
            <person name="Seiboth B."/>
            <person name="vanKuyk P.A."/>
            <person name="Wortman J."/>
            <person name="Dyer P.S."/>
            <person name="Grigoriev I.V."/>
        </authorList>
    </citation>
    <scope>NUCLEOTIDE SEQUENCE [LARGE SCALE GENOMIC DNA]</scope>
    <source>
        <strain evidence="2">CBS 516.65</strain>
    </source>
</reference>
<evidence type="ECO:0000313" key="1">
    <source>
        <dbReference type="EMBL" id="OJJ80137.1"/>
    </source>
</evidence>
<dbReference type="EMBL" id="KV878912">
    <property type="protein sequence ID" value="OJJ80137.1"/>
    <property type="molecule type" value="Genomic_DNA"/>
</dbReference>
<dbReference type="RefSeq" id="XP_022396835.1">
    <property type="nucleotide sequence ID" value="XM_022550424.1"/>
</dbReference>
<dbReference type="AlphaFoldDB" id="A0A1L9V881"/>
<name>A0A1L9V881_ASPGL</name>